<organism evidence="3 4">
    <name type="scientific">Kutzneria buriramensis</name>
    <dbReference type="NCBI Taxonomy" id="1045776"/>
    <lineage>
        <taxon>Bacteria</taxon>
        <taxon>Bacillati</taxon>
        <taxon>Actinomycetota</taxon>
        <taxon>Actinomycetes</taxon>
        <taxon>Pseudonocardiales</taxon>
        <taxon>Pseudonocardiaceae</taxon>
        <taxon>Kutzneria</taxon>
    </lineage>
</organism>
<evidence type="ECO:0000256" key="1">
    <source>
        <dbReference type="SAM" id="MobiDB-lite"/>
    </source>
</evidence>
<gene>
    <name evidence="3" type="ORF">BCF44_106209</name>
</gene>
<reference evidence="3 4" key="1">
    <citation type="submission" date="2018-08" db="EMBL/GenBank/DDBJ databases">
        <title>Genomic Encyclopedia of Archaeal and Bacterial Type Strains, Phase II (KMG-II): from individual species to whole genera.</title>
        <authorList>
            <person name="Goeker M."/>
        </authorList>
    </citation>
    <scope>NUCLEOTIDE SEQUENCE [LARGE SCALE GENOMIC DNA]</scope>
    <source>
        <strain evidence="3 4">DSM 45791</strain>
    </source>
</reference>
<evidence type="ECO:0000313" key="4">
    <source>
        <dbReference type="Proteomes" id="UP000256269"/>
    </source>
</evidence>
<evidence type="ECO:0000313" key="3">
    <source>
        <dbReference type="EMBL" id="REH47045.1"/>
    </source>
</evidence>
<comment type="caution">
    <text evidence="3">The sequence shown here is derived from an EMBL/GenBank/DDBJ whole genome shotgun (WGS) entry which is preliminary data.</text>
</comment>
<dbReference type="AlphaFoldDB" id="A0A3E0HLY3"/>
<dbReference type="InterPro" id="IPR012654">
    <property type="entry name" value="CHP02391"/>
</dbReference>
<feature type="domain" description="Conserved hypothetical protein CHP02391" evidence="2">
    <location>
        <begin position="141"/>
        <end position="263"/>
    </location>
</feature>
<dbReference type="RefSeq" id="WP_170217615.1">
    <property type="nucleotide sequence ID" value="NZ_CP144375.1"/>
</dbReference>
<protein>
    <submittedName>
        <fullName evidence="3">Uncharacterized protein Ymh</fullName>
    </submittedName>
</protein>
<dbReference type="EMBL" id="QUNO01000006">
    <property type="protein sequence ID" value="REH47045.1"/>
    <property type="molecule type" value="Genomic_DNA"/>
</dbReference>
<sequence>MIEARTRPDNLGSLIGAVKEFRSALVALLKLYEESSPATPGILPAITPRKGARRTEIAQRTKRVARASGLAANASSVVDIGITVQEVGVLDPITAWQTITRPKPLFTAADVFGACDQAISRLESLSAQVPAQHPPVVGIDALHPTVSDAAGPLWRDGHFRQAVAAAADAVVLMVKKRTGRNDISETALWQETFSDKEPQSGKPRLRWPGSPNDRDVITMNSGLRLFAPGVQMIIRNPAAHQADQLDQQTAWEQLSTVSQLARCVDKCELAQAPPPDGAPL</sequence>
<evidence type="ECO:0000259" key="2">
    <source>
        <dbReference type="Pfam" id="PF09509"/>
    </source>
</evidence>
<proteinExistence type="predicted"/>
<name>A0A3E0HLY3_9PSEU</name>
<dbReference type="Pfam" id="PF09509">
    <property type="entry name" value="Hypoth_Ymh"/>
    <property type="match status" value="1"/>
</dbReference>
<accession>A0A3E0HLY3</accession>
<feature type="region of interest" description="Disordered" evidence="1">
    <location>
        <begin position="194"/>
        <end position="213"/>
    </location>
</feature>
<dbReference type="Proteomes" id="UP000256269">
    <property type="component" value="Unassembled WGS sequence"/>
</dbReference>
<keyword evidence="4" id="KW-1185">Reference proteome</keyword>